<dbReference type="AlphaFoldDB" id="A0A0E0G1G8"/>
<evidence type="ECO:0000313" key="2">
    <source>
        <dbReference type="EnsemblPlants" id="ONIVA02G04250.4"/>
    </source>
</evidence>
<name>A0A0E0G1G8_ORYNI</name>
<dbReference type="Gramene" id="ONIVA02G04250.4">
    <property type="protein sequence ID" value="ONIVA02G04250.4"/>
    <property type="gene ID" value="ONIVA02G04250"/>
</dbReference>
<sequence length="304" mass="32962">MESMSWASESIRRSERAAPRRGAGSLEESDTKAMDFKFPILFVGEVNLSKLSRETVAPESKGRTFTYSRGDVATELVVPKIKNSKRCRAAAEGGRSPLRRLKLTSRTTMLPEDINSAGRPPDRELYDRLRRDKLVMPSHTQQSVPFCHDMAMPPSCDSSAMNRRRELFSCSTQAMAEVATARSSSNNAAVARPEEGIASLLLHGECCAICMNSLIGAAFGVICGNLEAKIRGPCLPAKDGALAQNEVGICPVNLLLLALSTTRLFILSHVVDGKFPVNKLLEMFNTCSGRSGVEDGSSLSPPVK</sequence>
<dbReference type="Proteomes" id="UP000006591">
    <property type="component" value="Chromosome 2"/>
</dbReference>
<dbReference type="EnsemblPlants" id="ONIVA02G04250.4">
    <property type="protein sequence ID" value="ONIVA02G04250.4"/>
    <property type="gene ID" value="ONIVA02G04250"/>
</dbReference>
<reference evidence="2" key="1">
    <citation type="submission" date="2015-04" db="UniProtKB">
        <authorList>
            <consortium name="EnsemblPlants"/>
        </authorList>
    </citation>
    <scope>IDENTIFICATION</scope>
    <source>
        <strain evidence="2">SL10</strain>
    </source>
</reference>
<protein>
    <submittedName>
        <fullName evidence="2">Uncharacterized protein</fullName>
    </submittedName>
</protein>
<reference evidence="2" key="2">
    <citation type="submission" date="2018-04" db="EMBL/GenBank/DDBJ databases">
        <title>OnivRS2 (Oryza nivara Reference Sequence Version 2).</title>
        <authorList>
            <person name="Zhang J."/>
            <person name="Kudrna D."/>
            <person name="Lee S."/>
            <person name="Talag J."/>
            <person name="Rajasekar S."/>
            <person name="Welchert J."/>
            <person name="Hsing Y.-I."/>
            <person name="Wing R.A."/>
        </authorList>
    </citation>
    <scope>NUCLEOTIDE SEQUENCE [LARGE SCALE GENOMIC DNA]</scope>
    <source>
        <strain evidence="2">SL10</strain>
    </source>
</reference>
<accession>A0A0E0G1G8</accession>
<evidence type="ECO:0000256" key="1">
    <source>
        <dbReference type="SAM" id="MobiDB-lite"/>
    </source>
</evidence>
<keyword evidence="3" id="KW-1185">Reference proteome</keyword>
<evidence type="ECO:0000313" key="3">
    <source>
        <dbReference type="Proteomes" id="UP000006591"/>
    </source>
</evidence>
<feature type="region of interest" description="Disordered" evidence="1">
    <location>
        <begin position="1"/>
        <end position="29"/>
    </location>
</feature>
<organism evidence="2">
    <name type="scientific">Oryza nivara</name>
    <name type="common">Indian wild rice</name>
    <name type="synonym">Oryza sativa f. spontanea</name>
    <dbReference type="NCBI Taxonomy" id="4536"/>
    <lineage>
        <taxon>Eukaryota</taxon>
        <taxon>Viridiplantae</taxon>
        <taxon>Streptophyta</taxon>
        <taxon>Embryophyta</taxon>
        <taxon>Tracheophyta</taxon>
        <taxon>Spermatophyta</taxon>
        <taxon>Magnoliopsida</taxon>
        <taxon>Liliopsida</taxon>
        <taxon>Poales</taxon>
        <taxon>Poaceae</taxon>
        <taxon>BOP clade</taxon>
        <taxon>Oryzoideae</taxon>
        <taxon>Oryzeae</taxon>
        <taxon>Oryzinae</taxon>
        <taxon>Oryza</taxon>
    </lineage>
</organism>
<proteinExistence type="predicted"/>